<evidence type="ECO:0000256" key="1">
    <source>
        <dbReference type="ARBA" id="ARBA00022741"/>
    </source>
</evidence>
<sequence length="411" mass="46075">MFDLAKAISVSNETEKQSNGPSGCSLFYQTQQCLELVKEVCRFEGWPEPDCHKEGQGQLGADKLNDLIIVELNQSSNVVEDARRFASQLPNHKGMVVIGKEDAITTLRSLKEMGFYYLFWPVGKQELTDFLRHVHQNQKKFSGVSNNRKAKRISVVGCRGGVGTSLIATELASALASSGSQTLLVDHKYHFSNIDILLGKKNLMKQDVKNISLQLHELDADAAHSYLANINKHLNLLALTGSAEQGDLTEYTHTLCDLLLRHANFIIEDFSASVDFSLNLNQIVDRSDIVVLVFDPSVSALRNAQQMLNTLSNFKLGSSEETRVLLVANHHRPESAFPLSMEEMAQYLDRKVDVILPYNKQFSHLLLEGHRLHKQESGKQQPLTSLFKLINGQVTQTGSNPLSRFKEVFRR</sequence>
<dbReference type="GO" id="GO:0051782">
    <property type="term" value="P:negative regulation of cell division"/>
    <property type="evidence" value="ECO:0007669"/>
    <property type="project" value="TreeGrafter"/>
</dbReference>
<evidence type="ECO:0000313" key="4">
    <source>
        <dbReference type="EMBL" id="TKB58477.1"/>
    </source>
</evidence>
<comment type="caution">
    <text evidence="4">The sequence shown here is derived from an EMBL/GenBank/DDBJ whole genome shotgun (WGS) entry which is preliminary data.</text>
</comment>
<dbReference type="AlphaFoldDB" id="A0A4U1BS18"/>
<dbReference type="PANTHER" id="PTHR43384:SF6">
    <property type="entry name" value="SEPTUM SITE-DETERMINING PROTEIN MIND HOMOLOG, CHLOROPLASTIC"/>
    <property type="match status" value="1"/>
</dbReference>
<dbReference type="Pfam" id="PF01656">
    <property type="entry name" value="CbiA"/>
    <property type="match status" value="1"/>
</dbReference>
<dbReference type="InterPro" id="IPR002586">
    <property type="entry name" value="CobQ/CobB/MinD/ParA_Nub-bd_dom"/>
</dbReference>
<gene>
    <name evidence="4" type="ORF">FCL42_01655</name>
</gene>
<keyword evidence="2" id="KW-0067">ATP-binding</keyword>
<organism evidence="4 5">
    <name type="scientific">Ferrimonas aestuarii</name>
    <dbReference type="NCBI Taxonomy" id="2569539"/>
    <lineage>
        <taxon>Bacteria</taxon>
        <taxon>Pseudomonadati</taxon>
        <taxon>Pseudomonadota</taxon>
        <taxon>Gammaproteobacteria</taxon>
        <taxon>Alteromonadales</taxon>
        <taxon>Ferrimonadaceae</taxon>
        <taxon>Ferrimonas</taxon>
    </lineage>
</organism>
<dbReference type="Proteomes" id="UP000305675">
    <property type="component" value="Unassembled WGS sequence"/>
</dbReference>
<dbReference type="GO" id="GO:0009898">
    <property type="term" value="C:cytoplasmic side of plasma membrane"/>
    <property type="evidence" value="ECO:0007669"/>
    <property type="project" value="TreeGrafter"/>
</dbReference>
<dbReference type="Gene3D" id="3.40.50.300">
    <property type="entry name" value="P-loop containing nucleotide triphosphate hydrolases"/>
    <property type="match status" value="1"/>
</dbReference>
<dbReference type="EMBL" id="SWCJ01000001">
    <property type="protein sequence ID" value="TKB58477.1"/>
    <property type="molecule type" value="Genomic_DNA"/>
</dbReference>
<dbReference type="InterPro" id="IPR027417">
    <property type="entry name" value="P-loop_NTPase"/>
</dbReference>
<dbReference type="OrthoDB" id="6250531at2"/>
<reference evidence="4 5" key="1">
    <citation type="submission" date="2019-04" db="EMBL/GenBank/DDBJ databases">
        <authorList>
            <person name="Hwang J.C."/>
        </authorList>
    </citation>
    <scope>NUCLEOTIDE SEQUENCE [LARGE SCALE GENOMIC DNA]</scope>
    <source>
        <strain evidence="4 5">IMCC35002</strain>
    </source>
</reference>
<evidence type="ECO:0000256" key="2">
    <source>
        <dbReference type="ARBA" id="ARBA00022840"/>
    </source>
</evidence>
<dbReference type="PANTHER" id="PTHR43384">
    <property type="entry name" value="SEPTUM SITE-DETERMINING PROTEIN MIND HOMOLOG, CHLOROPLASTIC-RELATED"/>
    <property type="match status" value="1"/>
</dbReference>
<accession>A0A4U1BS18</accession>
<dbReference type="GO" id="GO:0005524">
    <property type="term" value="F:ATP binding"/>
    <property type="evidence" value="ECO:0007669"/>
    <property type="project" value="UniProtKB-KW"/>
</dbReference>
<evidence type="ECO:0000259" key="3">
    <source>
        <dbReference type="Pfam" id="PF01656"/>
    </source>
</evidence>
<keyword evidence="1" id="KW-0547">Nucleotide-binding</keyword>
<keyword evidence="5" id="KW-1185">Reference proteome</keyword>
<dbReference type="GO" id="GO:0016887">
    <property type="term" value="F:ATP hydrolysis activity"/>
    <property type="evidence" value="ECO:0007669"/>
    <property type="project" value="TreeGrafter"/>
</dbReference>
<dbReference type="RefSeq" id="WP_136861625.1">
    <property type="nucleotide sequence ID" value="NZ_SWCJ01000001.1"/>
</dbReference>
<evidence type="ECO:0000313" key="5">
    <source>
        <dbReference type="Proteomes" id="UP000305675"/>
    </source>
</evidence>
<dbReference type="InterPro" id="IPR050625">
    <property type="entry name" value="ParA/MinD_ATPase"/>
</dbReference>
<dbReference type="SUPFAM" id="SSF52540">
    <property type="entry name" value="P-loop containing nucleoside triphosphate hydrolases"/>
    <property type="match status" value="1"/>
</dbReference>
<name>A0A4U1BS18_9GAMM</name>
<feature type="domain" description="CobQ/CobB/MinD/ParA nucleotide binding" evidence="3">
    <location>
        <begin position="153"/>
        <end position="370"/>
    </location>
</feature>
<dbReference type="Gene3D" id="3.40.50.2300">
    <property type="match status" value="1"/>
</dbReference>
<protein>
    <submittedName>
        <fullName evidence="4">Chromosome partitioning protein ParA</fullName>
    </submittedName>
</protein>
<dbReference type="GO" id="GO:0005829">
    <property type="term" value="C:cytosol"/>
    <property type="evidence" value="ECO:0007669"/>
    <property type="project" value="TreeGrafter"/>
</dbReference>
<proteinExistence type="predicted"/>